<evidence type="ECO:0000313" key="1">
    <source>
        <dbReference type="EMBL" id="AZI56819.1"/>
    </source>
</evidence>
<dbReference type="InterPro" id="IPR034660">
    <property type="entry name" value="DinB/YfiT-like"/>
</dbReference>
<name>A0A3G8ZHJ2_9ACTN</name>
<dbReference type="EMBL" id="CP034170">
    <property type="protein sequence ID" value="AZI56819.1"/>
    <property type="molecule type" value="Genomic_DNA"/>
</dbReference>
<protein>
    <submittedName>
        <fullName evidence="1">DUF664 domain-containing protein</fullName>
    </submittedName>
</protein>
<organism evidence="1 2">
    <name type="scientific">Nakamurella antarctica</name>
    <dbReference type="NCBI Taxonomy" id="1902245"/>
    <lineage>
        <taxon>Bacteria</taxon>
        <taxon>Bacillati</taxon>
        <taxon>Actinomycetota</taxon>
        <taxon>Actinomycetes</taxon>
        <taxon>Nakamurellales</taxon>
        <taxon>Nakamurellaceae</taxon>
        <taxon>Nakamurella</taxon>
    </lineage>
</organism>
<evidence type="ECO:0000313" key="2">
    <source>
        <dbReference type="Proteomes" id="UP000268084"/>
    </source>
</evidence>
<sequence length="126" mass="14070">MTTPGTGDERTVLGLVTHAALVEQVWIHHRVAGVLREDIGISEPVAESFSLAPADTVTDVRRRYLDVCERSREIAAEHGLDEVFDWRGNPASLRFIYAHLLTELPRHAGHGEILVEQLHARRTESA</sequence>
<dbReference type="Proteomes" id="UP000268084">
    <property type="component" value="Chromosome"/>
</dbReference>
<dbReference type="Gene3D" id="1.20.120.450">
    <property type="entry name" value="dinb family like domain"/>
    <property type="match status" value="1"/>
</dbReference>
<proteinExistence type="predicted"/>
<dbReference type="AlphaFoldDB" id="A0A3G8ZHJ2"/>
<dbReference type="RefSeq" id="WP_124797504.1">
    <property type="nucleotide sequence ID" value="NZ_CP034170.1"/>
</dbReference>
<keyword evidence="2" id="KW-1185">Reference proteome</keyword>
<dbReference type="OrthoDB" id="4548523at2"/>
<reference evidence="1 2" key="1">
    <citation type="submission" date="2018-11" db="EMBL/GenBank/DDBJ databases">
        <authorList>
            <person name="Da X."/>
        </authorList>
    </citation>
    <scope>NUCLEOTIDE SEQUENCE [LARGE SCALE GENOMIC DNA]</scope>
    <source>
        <strain evidence="1 2">S14-144</strain>
    </source>
</reference>
<dbReference type="Pfam" id="PF04978">
    <property type="entry name" value="MST"/>
    <property type="match status" value="1"/>
</dbReference>
<dbReference type="SUPFAM" id="SSF109854">
    <property type="entry name" value="DinB/YfiT-like putative metalloenzymes"/>
    <property type="match status" value="1"/>
</dbReference>
<dbReference type="KEGG" id="nak:EH165_00165"/>
<accession>A0A3G8ZHJ2</accession>
<dbReference type="InterPro" id="IPR007061">
    <property type="entry name" value="MST-like"/>
</dbReference>
<gene>
    <name evidence="1" type="ORF">EH165_00165</name>
</gene>
<reference evidence="1 2" key="2">
    <citation type="submission" date="2018-12" db="EMBL/GenBank/DDBJ databases">
        <title>Nakamurella antarcticus sp. nov., isolated from Antarctica South Shetland Islands soil.</title>
        <authorList>
            <person name="Peng F."/>
        </authorList>
    </citation>
    <scope>NUCLEOTIDE SEQUENCE [LARGE SCALE GENOMIC DNA]</scope>
    <source>
        <strain evidence="1 2">S14-144</strain>
    </source>
</reference>